<feature type="region of interest" description="Disordered" evidence="1">
    <location>
        <begin position="1"/>
        <end position="66"/>
    </location>
</feature>
<accession>A0AAE1Q0F7</accession>
<organism evidence="2 3">
    <name type="scientific">Petrolisthes manimaculis</name>
    <dbReference type="NCBI Taxonomy" id="1843537"/>
    <lineage>
        <taxon>Eukaryota</taxon>
        <taxon>Metazoa</taxon>
        <taxon>Ecdysozoa</taxon>
        <taxon>Arthropoda</taxon>
        <taxon>Crustacea</taxon>
        <taxon>Multicrustacea</taxon>
        <taxon>Malacostraca</taxon>
        <taxon>Eumalacostraca</taxon>
        <taxon>Eucarida</taxon>
        <taxon>Decapoda</taxon>
        <taxon>Pleocyemata</taxon>
        <taxon>Anomura</taxon>
        <taxon>Galatheoidea</taxon>
        <taxon>Porcellanidae</taxon>
        <taxon>Petrolisthes</taxon>
    </lineage>
</organism>
<reference evidence="2" key="1">
    <citation type="submission" date="2023-11" db="EMBL/GenBank/DDBJ databases">
        <title>Genome assemblies of two species of porcelain crab, Petrolisthes cinctipes and Petrolisthes manimaculis (Anomura: Porcellanidae).</title>
        <authorList>
            <person name="Angst P."/>
        </authorList>
    </citation>
    <scope>NUCLEOTIDE SEQUENCE</scope>
    <source>
        <strain evidence="2">PB745_02</strain>
        <tissue evidence="2">Gill</tissue>
    </source>
</reference>
<feature type="compositionally biased region" description="Basic and acidic residues" evidence="1">
    <location>
        <begin position="57"/>
        <end position="66"/>
    </location>
</feature>
<feature type="compositionally biased region" description="Basic and acidic residues" evidence="1">
    <location>
        <begin position="1"/>
        <end position="25"/>
    </location>
</feature>
<keyword evidence="3" id="KW-1185">Reference proteome</keyword>
<sequence length="253" mass="29547">MRTTVKEPSKFTNPERKKRKDRESLEGNGDNNIKLINKRPRDAAPDAESTAEEDTQPVDKTKATGERKRLYFSNSCGLTLSQKRLWSAKLAQQYRSFKPTLKERLNRPFITVEGTEAVVKLTTERYDGVVMEQPKDTGNLTNVFIAPYDRLLDPELLLDDDRVVWAKRHVVRGEKKKSVVVLVRGEVPEKFHVLGNGYRRVHKYIEQPIQCYNCSRWNHKAWSCRYEVCCRFVGKIIILLSAVRKLRKVRRWK</sequence>
<gene>
    <name evidence="2" type="ORF">Pmani_012607</name>
</gene>
<protein>
    <submittedName>
        <fullName evidence="2">Uncharacterized protein</fullName>
    </submittedName>
</protein>
<dbReference type="Proteomes" id="UP001292094">
    <property type="component" value="Unassembled WGS sequence"/>
</dbReference>
<proteinExistence type="predicted"/>
<evidence type="ECO:0000313" key="3">
    <source>
        <dbReference type="Proteomes" id="UP001292094"/>
    </source>
</evidence>
<dbReference type="AlphaFoldDB" id="A0AAE1Q0F7"/>
<name>A0AAE1Q0F7_9EUCA</name>
<evidence type="ECO:0000313" key="2">
    <source>
        <dbReference type="EMBL" id="KAK4316212.1"/>
    </source>
</evidence>
<comment type="caution">
    <text evidence="2">The sequence shown here is derived from an EMBL/GenBank/DDBJ whole genome shotgun (WGS) entry which is preliminary data.</text>
</comment>
<evidence type="ECO:0000256" key="1">
    <source>
        <dbReference type="SAM" id="MobiDB-lite"/>
    </source>
</evidence>
<dbReference type="EMBL" id="JAWZYT010001040">
    <property type="protein sequence ID" value="KAK4316212.1"/>
    <property type="molecule type" value="Genomic_DNA"/>
</dbReference>